<gene>
    <name evidence="2" type="ORF">VFH_IV071160</name>
</gene>
<accession>A0AAV1ABW8</accession>
<feature type="compositionally biased region" description="Polar residues" evidence="1">
    <location>
        <begin position="8"/>
        <end position="19"/>
    </location>
</feature>
<proteinExistence type="predicted"/>
<dbReference type="Proteomes" id="UP001157006">
    <property type="component" value="Chromosome 4"/>
</dbReference>
<evidence type="ECO:0000313" key="2">
    <source>
        <dbReference type="EMBL" id="CAI8608165.1"/>
    </source>
</evidence>
<organism evidence="2 3">
    <name type="scientific">Vicia faba</name>
    <name type="common">Broad bean</name>
    <name type="synonym">Faba vulgaris</name>
    <dbReference type="NCBI Taxonomy" id="3906"/>
    <lineage>
        <taxon>Eukaryota</taxon>
        <taxon>Viridiplantae</taxon>
        <taxon>Streptophyta</taxon>
        <taxon>Embryophyta</taxon>
        <taxon>Tracheophyta</taxon>
        <taxon>Spermatophyta</taxon>
        <taxon>Magnoliopsida</taxon>
        <taxon>eudicotyledons</taxon>
        <taxon>Gunneridae</taxon>
        <taxon>Pentapetalae</taxon>
        <taxon>rosids</taxon>
        <taxon>fabids</taxon>
        <taxon>Fabales</taxon>
        <taxon>Fabaceae</taxon>
        <taxon>Papilionoideae</taxon>
        <taxon>50 kb inversion clade</taxon>
        <taxon>NPAAA clade</taxon>
        <taxon>Hologalegina</taxon>
        <taxon>IRL clade</taxon>
        <taxon>Fabeae</taxon>
        <taxon>Vicia</taxon>
    </lineage>
</organism>
<dbReference type="EMBL" id="OX451739">
    <property type="protein sequence ID" value="CAI8608165.1"/>
    <property type="molecule type" value="Genomic_DNA"/>
</dbReference>
<dbReference type="AlphaFoldDB" id="A0AAV1ABW8"/>
<protein>
    <submittedName>
        <fullName evidence="2">Uncharacterized protein</fullName>
    </submittedName>
</protein>
<reference evidence="2 3" key="1">
    <citation type="submission" date="2023-01" db="EMBL/GenBank/DDBJ databases">
        <authorList>
            <person name="Kreplak J."/>
        </authorList>
    </citation>
    <scope>NUCLEOTIDE SEQUENCE [LARGE SCALE GENOMIC DNA]</scope>
</reference>
<evidence type="ECO:0000256" key="1">
    <source>
        <dbReference type="SAM" id="MobiDB-lite"/>
    </source>
</evidence>
<name>A0AAV1ABW8_VICFA</name>
<sequence length="151" mass="16502">MPLGEGTSGSESPASQSDSPCLLGNGFGRISTTIRLVPWERHRCGGRGGKNGTTFGLDLVVRRKPGSARSSPNLTSISIYEYRNDLPKPGVRWKKTWERGLASLPLLMVEYLSKPLAYLYYLSSHSTIGKRQSFSFGPVVMIAAFAFAFSP</sequence>
<feature type="region of interest" description="Disordered" evidence="1">
    <location>
        <begin position="1"/>
        <end position="21"/>
    </location>
</feature>
<evidence type="ECO:0000313" key="3">
    <source>
        <dbReference type="Proteomes" id="UP001157006"/>
    </source>
</evidence>
<keyword evidence="3" id="KW-1185">Reference proteome</keyword>